<organism evidence="6 7">
    <name type="scientific">Rotaria magnacalcarata</name>
    <dbReference type="NCBI Taxonomy" id="392030"/>
    <lineage>
        <taxon>Eukaryota</taxon>
        <taxon>Metazoa</taxon>
        <taxon>Spiralia</taxon>
        <taxon>Gnathifera</taxon>
        <taxon>Rotifera</taxon>
        <taxon>Eurotatoria</taxon>
        <taxon>Bdelloidea</taxon>
        <taxon>Philodinida</taxon>
        <taxon>Philodinidae</taxon>
        <taxon>Rotaria</taxon>
    </lineage>
</organism>
<evidence type="ECO:0008006" key="8">
    <source>
        <dbReference type="Google" id="ProtNLM"/>
    </source>
</evidence>
<dbReference type="PROSITE" id="PS50010">
    <property type="entry name" value="DH_2"/>
    <property type="match status" value="1"/>
</dbReference>
<dbReference type="InterPro" id="IPR001452">
    <property type="entry name" value="SH3_domain"/>
</dbReference>
<feature type="compositionally biased region" description="Pro residues" evidence="3">
    <location>
        <begin position="372"/>
        <end position="381"/>
    </location>
</feature>
<dbReference type="SUPFAM" id="SSF48065">
    <property type="entry name" value="DBL homology domain (DH-domain)"/>
    <property type="match status" value="1"/>
</dbReference>
<dbReference type="Pfam" id="PF00621">
    <property type="entry name" value="RhoGEF"/>
    <property type="match status" value="1"/>
</dbReference>
<dbReference type="CDD" id="cd00174">
    <property type="entry name" value="SH3"/>
    <property type="match status" value="2"/>
</dbReference>
<evidence type="ECO:0000256" key="3">
    <source>
        <dbReference type="SAM" id="MobiDB-lite"/>
    </source>
</evidence>
<comment type="caution">
    <text evidence="6">The sequence shown here is derived from an EMBL/GenBank/DDBJ whole genome shotgun (WGS) entry which is preliminary data.</text>
</comment>
<evidence type="ECO:0000313" key="7">
    <source>
        <dbReference type="Proteomes" id="UP000663856"/>
    </source>
</evidence>
<evidence type="ECO:0000256" key="1">
    <source>
        <dbReference type="ARBA" id="ARBA00022443"/>
    </source>
</evidence>
<dbReference type="InterPro" id="IPR035899">
    <property type="entry name" value="DBL_dom_sf"/>
</dbReference>
<dbReference type="PANTHER" id="PTHR22834:SF20">
    <property type="entry name" value="SH3 DOMAIN-CONTAINING PROTEIN"/>
    <property type="match status" value="1"/>
</dbReference>
<dbReference type="InterPro" id="IPR051492">
    <property type="entry name" value="Dynamin-Rho_GEF"/>
</dbReference>
<dbReference type="Pfam" id="PF14604">
    <property type="entry name" value="SH3_9"/>
    <property type="match status" value="1"/>
</dbReference>
<feature type="domain" description="SH3" evidence="4">
    <location>
        <begin position="155"/>
        <end position="217"/>
    </location>
</feature>
<dbReference type="GO" id="GO:0005085">
    <property type="term" value="F:guanyl-nucleotide exchange factor activity"/>
    <property type="evidence" value="ECO:0007669"/>
    <property type="project" value="InterPro"/>
</dbReference>
<reference evidence="6" key="1">
    <citation type="submission" date="2021-02" db="EMBL/GenBank/DDBJ databases">
        <authorList>
            <person name="Nowell W R."/>
        </authorList>
    </citation>
    <scope>NUCLEOTIDE SEQUENCE</scope>
</reference>
<dbReference type="SMART" id="SM00326">
    <property type="entry name" value="SH3"/>
    <property type="match status" value="3"/>
</dbReference>
<dbReference type="Gene3D" id="1.20.900.10">
    <property type="entry name" value="Dbl homology (DH) domain"/>
    <property type="match status" value="1"/>
</dbReference>
<dbReference type="Gene3D" id="2.30.30.40">
    <property type="entry name" value="SH3 Domains"/>
    <property type="match status" value="2"/>
</dbReference>
<feature type="domain" description="DH" evidence="5">
    <location>
        <begin position="482"/>
        <end position="671"/>
    </location>
</feature>
<evidence type="ECO:0000256" key="2">
    <source>
        <dbReference type="PROSITE-ProRule" id="PRU00192"/>
    </source>
</evidence>
<evidence type="ECO:0000259" key="5">
    <source>
        <dbReference type="PROSITE" id="PS50010"/>
    </source>
</evidence>
<dbReference type="InterPro" id="IPR036028">
    <property type="entry name" value="SH3-like_dom_sf"/>
</dbReference>
<proteinExistence type="predicted"/>
<feature type="compositionally biased region" description="Polar residues" evidence="3">
    <location>
        <begin position="347"/>
        <end position="356"/>
    </location>
</feature>
<dbReference type="GO" id="GO:0005737">
    <property type="term" value="C:cytoplasm"/>
    <property type="evidence" value="ECO:0007669"/>
    <property type="project" value="TreeGrafter"/>
</dbReference>
<dbReference type="InterPro" id="IPR000219">
    <property type="entry name" value="DH_dom"/>
</dbReference>
<dbReference type="PROSITE" id="PS50002">
    <property type="entry name" value="SH3"/>
    <property type="match status" value="3"/>
</dbReference>
<protein>
    <recommendedName>
        <fullName evidence="8">Dynamin-binding protein</fullName>
    </recommendedName>
</protein>
<evidence type="ECO:0000313" key="6">
    <source>
        <dbReference type="EMBL" id="CAF2244574.1"/>
    </source>
</evidence>
<keyword evidence="1 2" id="KW-0728">SH3 domain</keyword>
<name>A0A817A7J3_9BILA</name>
<dbReference type="SMART" id="SM00325">
    <property type="entry name" value="RhoGEF"/>
    <property type="match status" value="1"/>
</dbReference>
<dbReference type="CDD" id="cd00160">
    <property type="entry name" value="RhoGEF"/>
    <property type="match status" value="1"/>
</dbReference>
<accession>A0A817A7J3</accession>
<evidence type="ECO:0000259" key="4">
    <source>
        <dbReference type="PROSITE" id="PS50002"/>
    </source>
</evidence>
<dbReference type="Proteomes" id="UP000663856">
    <property type="component" value="Unassembled WGS sequence"/>
</dbReference>
<feature type="domain" description="SH3" evidence="4">
    <location>
        <begin position="63"/>
        <end position="130"/>
    </location>
</feature>
<sequence>MSYAKAIFPYQTGVIGDLELQVDDVIEVLEQVDGNWIRGKLNGNIGLVPCKFIQQLPTVDIDNSQSLYIAHTDYRSGHAGDLQFRRGDLLIVNEHLPNDWFRGSLHFSLPGTTYRPVGIFPSTFVTLVKSNSNSAKQNEIQVSSSQNDLLSFDESPIKLVRVLCDIRPSGPNELGCFEDEILAIIEGDNNQSEWLIVKNAFNSIGRVRRVFVEPIDDRQTDDDRNDLLIVPSIKSNEYQKGNSKGLDSIQELADLEFDKLMKKDNKTQSAQLISSPPPPLPAIYNSSQITYSPQYPYSFTSSYINSNNNNNTLDVQAFYTSLPLNQFSTNNQFIFTSNKNLANVCHTPSTTSSLSSFDEPPPVKPRLSLRPQLPPPPPPPVPPPLFVPTIPSMPPLRGPTRPAPKPPIQIKTEQQQIIYRKLSNPFDKNSNHEETISTRDSCDTETSSTKTDFFDIELQNLHNQLLIDEQVDKTDINIVQRRRQHAISELLSTERDYLRDLVLLHETFLGSNAISCPDSINKKLLFGNINDINDVSHRLLNLLEFECSKSQQNDDAHCCIGLVFNGLIDQLKHAYAEYCRNHEWVHGYLRKCGNDEKLQKYLQDGLCKLRLQKPSVFDVSALLLRPIQRIVRYPLILNELFKNTSSDHIDYIHLKEAISNLISMVNFINEYKRRKEIAHSYCVYFEQ</sequence>
<dbReference type="EMBL" id="CAJNRF010017971">
    <property type="protein sequence ID" value="CAF2244574.1"/>
    <property type="molecule type" value="Genomic_DNA"/>
</dbReference>
<dbReference type="AlphaFoldDB" id="A0A817A7J3"/>
<dbReference type="PANTHER" id="PTHR22834">
    <property type="entry name" value="NUCLEAR FUSION PROTEIN FUS2"/>
    <property type="match status" value="1"/>
</dbReference>
<gene>
    <name evidence="6" type="ORF">WKI299_LOCUS36696</name>
</gene>
<feature type="domain" description="SH3" evidence="4">
    <location>
        <begin position="1"/>
        <end position="58"/>
    </location>
</feature>
<feature type="region of interest" description="Disordered" evidence="3">
    <location>
        <begin position="347"/>
        <end position="381"/>
    </location>
</feature>
<dbReference type="SUPFAM" id="SSF50044">
    <property type="entry name" value="SH3-domain"/>
    <property type="match status" value="3"/>
</dbReference>